<organism evidence="5 6">
    <name type="scientific">Nitrincola iocasae</name>
    <dbReference type="NCBI Taxonomy" id="2614693"/>
    <lineage>
        <taxon>Bacteria</taxon>
        <taxon>Pseudomonadati</taxon>
        <taxon>Pseudomonadota</taxon>
        <taxon>Gammaproteobacteria</taxon>
        <taxon>Oceanospirillales</taxon>
        <taxon>Oceanospirillaceae</taxon>
        <taxon>Nitrincola</taxon>
    </lineage>
</organism>
<dbReference type="GO" id="GO:0055085">
    <property type="term" value="P:transmembrane transport"/>
    <property type="evidence" value="ECO:0007669"/>
    <property type="project" value="InterPro"/>
</dbReference>
<dbReference type="EMBL" id="CP044222">
    <property type="protein sequence ID" value="QEW08570.1"/>
    <property type="molecule type" value="Genomic_DNA"/>
</dbReference>
<dbReference type="Proteomes" id="UP000325606">
    <property type="component" value="Chromosome"/>
</dbReference>
<dbReference type="CDD" id="cd13668">
    <property type="entry name" value="PBP2_TRAP_UehA_TeaA"/>
    <property type="match status" value="1"/>
</dbReference>
<dbReference type="AlphaFoldDB" id="A0A5J6LIN1"/>
<evidence type="ECO:0000256" key="2">
    <source>
        <dbReference type="ARBA" id="ARBA00022448"/>
    </source>
</evidence>
<name>A0A5J6LIN1_9GAMM</name>
<keyword evidence="6" id="KW-1185">Reference proteome</keyword>
<sequence length="341" mass="38353">MTLKNILSTAVAGVLMTGVVGFSTAAEAANWRYAHEEFEGDVQDVFAYKFKEYIEENSDNTVQVFRFGELGESDDIMEQTQMGILQFVNQSPGFTGSLIPEAQIFFIPYLLPVNDEDIVDFFRTSAAINEMFPELYAEQGLELLKMYPEGEMVVTADTPVRTPEDFHGKNIRTMTNPLLSETYRAFGATPTPLPWGEVYGGLQTNIIQGQENPIFWIQSGGLYEVSPNLIFTGHGQFTTALMANQDFFNGLSAEDQQLVRDASEHAFDHITEYVPGLSEEMLDKILEASSEVTVTRLTDEERQAFMDKAPSVEERFIEMTGESGQELLQQFKEDLEPYKAQ</sequence>
<dbReference type="Gene3D" id="3.40.190.170">
    <property type="entry name" value="Bacterial extracellular solute-binding protein, family 7"/>
    <property type="match status" value="1"/>
</dbReference>
<comment type="similarity">
    <text evidence="1">Belongs to the bacterial solute-binding protein 7 family.</text>
</comment>
<proteinExistence type="inferred from homology"/>
<evidence type="ECO:0000256" key="4">
    <source>
        <dbReference type="SAM" id="SignalP"/>
    </source>
</evidence>
<evidence type="ECO:0000313" key="6">
    <source>
        <dbReference type="Proteomes" id="UP000325606"/>
    </source>
</evidence>
<dbReference type="KEGG" id="nik:F5I99_11025"/>
<protein>
    <submittedName>
        <fullName evidence="5">C4-dicarboxylate ABC transporter</fullName>
    </submittedName>
</protein>
<keyword evidence="3 4" id="KW-0732">Signal</keyword>
<gene>
    <name evidence="5" type="ORF">F5I99_11025</name>
</gene>
<dbReference type="InterPro" id="IPR038404">
    <property type="entry name" value="TRAP_DctP_sf"/>
</dbReference>
<dbReference type="PANTHER" id="PTHR33376">
    <property type="match status" value="1"/>
</dbReference>
<evidence type="ECO:0000313" key="5">
    <source>
        <dbReference type="EMBL" id="QEW08570.1"/>
    </source>
</evidence>
<accession>A0A5J6LIN1</accession>
<evidence type="ECO:0000256" key="3">
    <source>
        <dbReference type="ARBA" id="ARBA00022729"/>
    </source>
</evidence>
<evidence type="ECO:0000256" key="1">
    <source>
        <dbReference type="ARBA" id="ARBA00009023"/>
    </source>
</evidence>
<dbReference type="PANTHER" id="PTHR33376:SF7">
    <property type="entry name" value="C4-DICARBOXYLATE-BINDING PROTEIN DCTB"/>
    <property type="match status" value="1"/>
</dbReference>
<dbReference type="InterPro" id="IPR018389">
    <property type="entry name" value="DctP_fam"/>
</dbReference>
<feature type="signal peptide" evidence="4">
    <location>
        <begin position="1"/>
        <end position="28"/>
    </location>
</feature>
<reference evidence="5 6" key="1">
    <citation type="submission" date="2019-09" db="EMBL/GenBank/DDBJ databases">
        <title>Nitrincola iocasae sp. nov., a bacterium isolated from the sediment collected at a cold seep field in South China Sea.</title>
        <authorList>
            <person name="Zhang H."/>
            <person name="Wang H."/>
            <person name="Li C."/>
        </authorList>
    </citation>
    <scope>NUCLEOTIDE SEQUENCE [LARGE SCALE GENOMIC DNA]</scope>
    <source>
        <strain evidence="5 6">KXZD1103</strain>
    </source>
</reference>
<dbReference type="Pfam" id="PF03480">
    <property type="entry name" value="DctP"/>
    <property type="match status" value="1"/>
</dbReference>
<dbReference type="RefSeq" id="WP_151059113.1">
    <property type="nucleotide sequence ID" value="NZ_CP044222.1"/>
</dbReference>
<keyword evidence="2" id="KW-0813">Transport</keyword>
<feature type="chain" id="PRO_5023909573" evidence="4">
    <location>
        <begin position="29"/>
        <end position="341"/>
    </location>
</feature>
<dbReference type="NCBIfam" id="NF037995">
    <property type="entry name" value="TRAP_S1"/>
    <property type="match status" value="1"/>
</dbReference>